<name>A0AAT9G784_9RICK</name>
<evidence type="ECO:0008006" key="4">
    <source>
        <dbReference type="Google" id="ProtNLM"/>
    </source>
</evidence>
<dbReference type="AlphaFoldDB" id="A0AAT9G784"/>
<dbReference type="Gene3D" id="1.25.40.20">
    <property type="entry name" value="Ankyrin repeat-containing domain"/>
    <property type="match status" value="2"/>
</dbReference>
<sequence length="438" mass="49064">MSKSLHNFTIREIPVCDGKQYGRTVSHNALANILNSSNSEDVEVFTSLVSRAMDKTPSDFNVQTNCLFHLSNKVALITGLTPLNFAAALINAGVGTQKGFDELKLLVEKILNKVNGLNLLIKDNSGFTTLHWMLAFEDTKILNLICQKMKEQNVSIDLQDNNGHSALSWVFLPPIAQDCKLVVDIAIVLIKPGANLGLKSEDNLSPIERAVGNPKLNSELINITFKRMQEEDTTKSMQEQDTTNIVKACFKLICNFLATERSVAENKFKQHVKVVTTKLSEISEKIKKYLDINDVFEALKIQSIGIIELLSKMLGLNINDKDTNGDSILHRAIKDETDPNFCEALITKLCYNTLDTDNSGNTPVQLIIIEPKLHTKKGAEYIGVLYKRGGITANDKELANNCWPEITNCFNDNDTFNVKQAIEIYWFNRILRCLRLTI</sequence>
<protein>
    <recommendedName>
        <fullName evidence="4">Ankyrin repeat protein</fullName>
    </recommendedName>
</protein>
<dbReference type="PANTHER" id="PTHR24180:SF45">
    <property type="entry name" value="POLY [ADP-RIBOSE] POLYMERASE TANKYRASE"/>
    <property type="match status" value="1"/>
</dbReference>
<dbReference type="InterPro" id="IPR036770">
    <property type="entry name" value="Ankyrin_rpt-contain_sf"/>
</dbReference>
<reference evidence="3" key="1">
    <citation type="submission" date="2024-01" db="EMBL/GenBank/DDBJ databases">
        <title>Sequencing the genomes of a sandfly, Sergentomyia squamirostris, and its two endosymbionts.</title>
        <authorList>
            <person name="Itokawa K."/>
            <person name="Sanjoba C."/>
        </authorList>
    </citation>
    <scope>NUCLEOTIDE SEQUENCE</scope>
    <source>
        <strain evidence="3">RiSSQ</strain>
    </source>
</reference>
<dbReference type="InterPro" id="IPR051637">
    <property type="entry name" value="Ank_repeat_dom-contain_49"/>
</dbReference>
<proteinExistence type="predicted"/>
<accession>A0AAT9G784</accession>
<evidence type="ECO:0000256" key="1">
    <source>
        <dbReference type="ARBA" id="ARBA00022737"/>
    </source>
</evidence>
<evidence type="ECO:0000313" key="3">
    <source>
        <dbReference type="EMBL" id="BFD45643.1"/>
    </source>
</evidence>
<keyword evidence="1" id="KW-0677">Repeat</keyword>
<keyword evidence="2" id="KW-0040">ANK repeat</keyword>
<dbReference type="SUPFAM" id="SSF48403">
    <property type="entry name" value="Ankyrin repeat"/>
    <property type="match status" value="1"/>
</dbReference>
<dbReference type="EMBL" id="AP029170">
    <property type="protein sequence ID" value="BFD45643.1"/>
    <property type="molecule type" value="Genomic_DNA"/>
</dbReference>
<organism evidence="3">
    <name type="scientific">Candidatus Tisiphia endosymbiont of Sergentomyia squamirostris</name>
    <dbReference type="NCBI Taxonomy" id="3113639"/>
    <lineage>
        <taxon>Bacteria</taxon>
        <taxon>Pseudomonadati</taxon>
        <taxon>Pseudomonadota</taxon>
        <taxon>Alphaproteobacteria</taxon>
        <taxon>Rickettsiales</taxon>
        <taxon>Rickettsiaceae</taxon>
        <taxon>Rickettsieae</taxon>
        <taxon>Candidatus Tisiphia</taxon>
    </lineage>
</organism>
<evidence type="ECO:0000256" key="2">
    <source>
        <dbReference type="ARBA" id="ARBA00023043"/>
    </source>
</evidence>
<gene>
    <name evidence="3" type="ORF">DMENIID0002_02890</name>
</gene>
<dbReference type="PANTHER" id="PTHR24180">
    <property type="entry name" value="CYCLIN-DEPENDENT KINASE INHIBITOR 2C-RELATED"/>
    <property type="match status" value="1"/>
</dbReference>